<dbReference type="Proteomes" id="UP000310200">
    <property type="component" value="Unassembled WGS sequence"/>
</dbReference>
<feature type="compositionally biased region" description="Basic and acidic residues" evidence="1">
    <location>
        <begin position="119"/>
        <end position="159"/>
    </location>
</feature>
<feature type="compositionally biased region" description="Polar residues" evidence="1">
    <location>
        <begin position="164"/>
        <end position="180"/>
    </location>
</feature>
<sequence length="394" mass="45153">MFRDGQYLEVIKASDDCLATAVVTVQERTVEIKKRKVTTNKWLQVEDWAALYEILERAILRNGRRDDGSYREGRGCEWRKSTRQLEVTYTFENPESASDVSFLPTIKVHVSPARKKPVKRETSDETSKRSKVKTDDDAAKRTKEEKSPIRTPTKSDRLKKTPGKSAQISPKKTETPSATATKREDLKRKKCRTYELSDDLENAPLEEYIPDAPKTKRSCPDFKYVPSRKSALESMRLTSNEYTPTVCDSKGGRVAEDVSYVPNSVERLEANYEIYEPRAITVVPDSVLEEYVPNSKGFNSSIEYVPNSKGFNFSIEEYVPNSKGFNSSIEEYEPDFKSPSKLMKFDDSYVPSSVRRSAPNDSKRTPSKPEKSKMQRLETRRKEMVKKKVDHLFS</sequence>
<dbReference type="AlphaFoldDB" id="A0A4S2KCZ4"/>
<evidence type="ECO:0000313" key="3">
    <source>
        <dbReference type="Proteomes" id="UP000310200"/>
    </source>
</evidence>
<evidence type="ECO:0000256" key="1">
    <source>
        <dbReference type="SAM" id="MobiDB-lite"/>
    </source>
</evidence>
<name>A0A4S2KCZ4_9HYME</name>
<evidence type="ECO:0000313" key="2">
    <source>
        <dbReference type="EMBL" id="TGZ45609.1"/>
    </source>
</evidence>
<keyword evidence="3" id="KW-1185">Reference proteome</keyword>
<reference evidence="2 3" key="1">
    <citation type="journal article" date="2019" name="Philos. Trans. R. Soc. Lond., B, Biol. Sci.">
        <title>Ant behaviour and brain gene expression of defending hosts depend on the ecological success of the intruding social parasite.</title>
        <authorList>
            <person name="Kaur R."/>
            <person name="Stoldt M."/>
            <person name="Jongepier E."/>
            <person name="Feldmeyer B."/>
            <person name="Menzel F."/>
            <person name="Bornberg-Bauer E."/>
            <person name="Foitzik S."/>
        </authorList>
    </citation>
    <scope>NUCLEOTIDE SEQUENCE [LARGE SCALE GENOMIC DNA]</scope>
    <source>
        <tissue evidence="2">Whole body</tissue>
    </source>
</reference>
<feature type="region of interest" description="Disordered" evidence="1">
    <location>
        <begin position="347"/>
        <end position="394"/>
    </location>
</feature>
<comment type="caution">
    <text evidence="2">The sequence shown here is derived from an EMBL/GenBank/DDBJ whole genome shotgun (WGS) entry which is preliminary data.</text>
</comment>
<organism evidence="2 3">
    <name type="scientific">Temnothorax longispinosus</name>
    <dbReference type="NCBI Taxonomy" id="300112"/>
    <lineage>
        <taxon>Eukaryota</taxon>
        <taxon>Metazoa</taxon>
        <taxon>Ecdysozoa</taxon>
        <taxon>Arthropoda</taxon>
        <taxon>Hexapoda</taxon>
        <taxon>Insecta</taxon>
        <taxon>Pterygota</taxon>
        <taxon>Neoptera</taxon>
        <taxon>Endopterygota</taxon>
        <taxon>Hymenoptera</taxon>
        <taxon>Apocrita</taxon>
        <taxon>Aculeata</taxon>
        <taxon>Formicoidea</taxon>
        <taxon>Formicidae</taxon>
        <taxon>Myrmicinae</taxon>
        <taxon>Temnothorax</taxon>
    </lineage>
</organism>
<proteinExistence type="predicted"/>
<feature type="region of interest" description="Disordered" evidence="1">
    <location>
        <begin position="111"/>
        <end position="186"/>
    </location>
</feature>
<dbReference type="EMBL" id="QBLH01003108">
    <property type="protein sequence ID" value="TGZ45609.1"/>
    <property type="molecule type" value="Genomic_DNA"/>
</dbReference>
<gene>
    <name evidence="2" type="ORF">DBV15_04689</name>
</gene>
<accession>A0A4S2KCZ4</accession>
<feature type="compositionally biased region" description="Basic and acidic residues" evidence="1">
    <location>
        <begin position="361"/>
        <end position="394"/>
    </location>
</feature>
<protein>
    <submittedName>
        <fullName evidence="2">Uncharacterized protein</fullName>
    </submittedName>
</protein>